<dbReference type="InterPro" id="IPR016184">
    <property type="entry name" value="Capsid/spike_ssDNA_virus"/>
</dbReference>
<reference evidence="1" key="1">
    <citation type="submission" date="2022-02" db="EMBL/GenBank/DDBJ databases">
        <authorList>
            <person name="King R."/>
        </authorList>
    </citation>
    <scope>NUCLEOTIDE SEQUENCE</scope>
</reference>
<dbReference type="Pfam" id="PF02336">
    <property type="entry name" value="Denso_VP4"/>
    <property type="match status" value="1"/>
</dbReference>
<reference evidence="1" key="2">
    <citation type="submission" date="2022-10" db="EMBL/GenBank/DDBJ databases">
        <authorList>
            <consortium name="ENA_rothamsted_submissions"/>
            <consortium name="culmorum"/>
            <person name="King R."/>
        </authorList>
    </citation>
    <scope>NUCLEOTIDE SEQUENCE</scope>
</reference>
<dbReference type="AlphaFoldDB" id="A0A9P0IXE0"/>
<organism evidence="1 2">
    <name type="scientific">Aphis gossypii</name>
    <name type="common">Cotton aphid</name>
    <dbReference type="NCBI Taxonomy" id="80765"/>
    <lineage>
        <taxon>Eukaryota</taxon>
        <taxon>Metazoa</taxon>
        <taxon>Ecdysozoa</taxon>
        <taxon>Arthropoda</taxon>
        <taxon>Hexapoda</taxon>
        <taxon>Insecta</taxon>
        <taxon>Pterygota</taxon>
        <taxon>Neoptera</taxon>
        <taxon>Paraneoptera</taxon>
        <taxon>Hemiptera</taxon>
        <taxon>Sternorrhyncha</taxon>
        <taxon>Aphidomorpha</taxon>
        <taxon>Aphidoidea</taxon>
        <taxon>Aphididae</taxon>
        <taxon>Aphidini</taxon>
        <taxon>Aphis</taxon>
        <taxon>Aphis</taxon>
    </lineage>
</organism>
<dbReference type="SUPFAM" id="SSF88645">
    <property type="entry name" value="ssDNA viruses"/>
    <property type="match status" value="1"/>
</dbReference>
<sequence length="313" mass="35420">MRNPRTAFETNATTSSLATLNQNKFAVVAHNLTNITRGVNYKYGFGTTNAMNPTSCSDDNAKYQEETIQAMYGCKYDGKPIFTGEFDGIPNSFFHLPFHNNHYYTMVADKGHSTKLGWPLLNELITKIDASFTTGKTIAEYSYSPKLGLLGKPIEGVFNGISGKSLTGNDIVIMVNKKNRRAGFTQIQINKNTEKVNDTETEELRDDSYTKLFNSKRYFKPLECGQYIWRHGDDSAVEKQPSLHVGVYPVHKLTTTSQAIKPSSFTDIEVVFEAEMYKTGQLNDPVHSDRIFQKTRSCDSFNSIRSFFQQWQV</sequence>
<gene>
    <name evidence="1" type="ORF">APHIGO_LOCUS4797</name>
</gene>
<dbReference type="GO" id="GO:0005198">
    <property type="term" value="F:structural molecule activity"/>
    <property type="evidence" value="ECO:0007669"/>
    <property type="project" value="InterPro"/>
</dbReference>
<evidence type="ECO:0000313" key="1">
    <source>
        <dbReference type="EMBL" id="CAH1722477.1"/>
    </source>
</evidence>
<dbReference type="EMBL" id="OU899035">
    <property type="protein sequence ID" value="CAH1722477.1"/>
    <property type="molecule type" value="Genomic_DNA"/>
</dbReference>
<evidence type="ECO:0000313" key="2">
    <source>
        <dbReference type="Proteomes" id="UP001154329"/>
    </source>
</evidence>
<accession>A0A9P0IXE0</accession>
<proteinExistence type="predicted"/>
<protein>
    <submittedName>
        <fullName evidence="1">Uncharacterized protein</fullName>
    </submittedName>
</protein>
<name>A0A9P0IXE0_APHGO</name>
<keyword evidence="2" id="KW-1185">Reference proteome</keyword>
<dbReference type="InterPro" id="IPR003433">
    <property type="entry name" value="Capsid_VP4_densovirus"/>
</dbReference>
<dbReference type="Proteomes" id="UP001154329">
    <property type="component" value="Chromosome 2"/>
</dbReference>